<dbReference type="InterPro" id="IPR006109">
    <property type="entry name" value="G3P_DH_NAD-dep_C"/>
</dbReference>
<dbReference type="SUPFAM" id="SSF51735">
    <property type="entry name" value="NAD(P)-binding Rossmann-fold domains"/>
    <property type="match status" value="1"/>
</dbReference>
<evidence type="ECO:0000256" key="13">
    <source>
        <dbReference type="HAMAP-Rule" id="MF_00394"/>
    </source>
</evidence>
<comment type="function">
    <text evidence="13">Catalyzes the reduction of the glycolytic intermediate dihydroxyacetone phosphate (DHAP) to sn-glycerol 3-phosphate (G3P), the key precursor for phospholipid synthesis.</text>
</comment>
<dbReference type="PIRSF" id="PIRSF000114">
    <property type="entry name" value="Glycerol-3-P_dh"/>
    <property type="match status" value="1"/>
</dbReference>
<evidence type="ECO:0000256" key="4">
    <source>
        <dbReference type="ARBA" id="ARBA00023002"/>
    </source>
</evidence>
<keyword evidence="13" id="KW-0547">Nucleotide-binding</keyword>
<keyword evidence="3 13" id="KW-0521">NADP</keyword>
<dbReference type="Pfam" id="PF07479">
    <property type="entry name" value="NAD_Gly3P_dh_C"/>
    <property type="match status" value="1"/>
</dbReference>
<feature type="binding site" evidence="16">
    <location>
        <position position="139"/>
    </location>
    <ligand>
        <name>NAD(+)</name>
        <dbReference type="ChEBI" id="CHEBI:57540"/>
    </ligand>
</feature>
<dbReference type="STRING" id="1514105.AOC36_04950"/>
<accession>A0A109UGZ1</accession>
<proteinExistence type="inferred from homology"/>
<keyword evidence="21" id="KW-1185">Reference proteome</keyword>
<dbReference type="SUPFAM" id="SSF48179">
    <property type="entry name" value="6-phosphogluconate dehydrogenase C-terminal domain-like"/>
    <property type="match status" value="1"/>
</dbReference>
<dbReference type="GO" id="GO:0141152">
    <property type="term" value="F:glycerol-3-phosphate dehydrogenase (NAD+) activity"/>
    <property type="evidence" value="ECO:0007669"/>
    <property type="project" value="RHEA"/>
</dbReference>
<sequence length="332" mass="36266">MKIAIIGSGSWGTALGNVLAQNGHDALIWGKSLDEVVDIQQYHLNETYFPGVKLCEDLRATPTYNDILDADIFLLAIPSIAIESVCQELDKHLDRPVIIINVAKGFHPVTHEYLMEVIERSISNDHLSAVVSLIGPSHAEEVVLNQLTTVNAVSSNEDAARTVQEIFSNDFFRVYRNDDVVGAQIGVAVKNVMALASGIASGLGYGDNTRAALITRGLAEITRYGLYFGGRMDTFLGLCGVGDLVVTATSQHSRNFQAGYDVGVNGSTSHFFDTNIKTVEGVAATKVVYEVAKEKGIDMPITEQVYKVFYEGKDPRQAIVDLMNRELKHETK</sequence>
<evidence type="ECO:0000256" key="16">
    <source>
        <dbReference type="PIRSR" id="PIRSR000114-3"/>
    </source>
</evidence>
<feature type="binding site" evidence="13">
    <location>
        <position position="190"/>
    </location>
    <ligand>
        <name>sn-glycerol 3-phosphate</name>
        <dbReference type="ChEBI" id="CHEBI:57597"/>
    </ligand>
</feature>
<feature type="binding site" evidence="13">
    <location>
        <position position="11"/>
    </location>
    <ligand>
        <name>NADPH</name>
        <dbReference type="ChEBI" id="CHEBI:57783"/>
    </ligand>
</feature>
<organism evidence="20 21">
    <name type="scientific">Erysipelothrix larvae</name>
    <dbReference type="NCBI Taxonomy" id="1514105"/>
    <lineage>
        <taxon>Bacteria</taxon>
        <taxon>Bacillati</taxon>
        <taxon>Bacillota</taxon>
        <taxon>Erysipelotrichia</taxon>
        <taxon>Erysipelotrichales</taxon>
        <taxon>Erysipelotrichaceae</taxon>
        <taxon>Erysipelothrix</taxon>
    </lineage>
</organism>
<feature type="binding site" evidence="13">
    <location>
        <position position="135"/>
    </location>
    <ligand>
        <name>sn-glycerol 3-phosphate</name>
        <dbReference type="ChEBI" id="CHEBI:57597"/>
    </ligand>
</feature>
<dbReference type="PANTHER" id="PTHR11728">
    <property type="entry name" value="GLYCEROL-3-PHOSPHATE DEHYDROGENASE"/>
    <property type="match status" value="1"/>
</dbReference>
<feature type="binding site" evidence="13">
    <location>
        <position position="104"/>
    </location>
    <ligand>
        <name>NADPH</name>
        <dbReference type="ChEBI" id="CHEBI:57783"/>
    </ligand>
</feature>
<dbReference type="GO" id="GO:0141153">
    <property type="term" value="F:glycerol-3-phosphate dehydrogenase (NADP+) activity"/>
    <property type="evidence" value="ECO:0007669"/>
    <property type="project" value="RHEA"/>
</dbReference>
<feature type="binding site" evidence="13">
    <location>
        <position position="137"/>
    </location>
    <ligand>
        <name>sn-glycerol 3-phosphate</name>
        <dbReference type="ChEBI" id="CHEBI:57597"/>
    </ligand>
</feature>
<evidence type="ECO:0000256" key="8">
    <source>
        <dbReference type="ARBA" id="ARBA00023264"/>
    </source>
</evidence>
<evidence type="ECO:0000256" key="3">
    <source>
        <dbReference type="ARBA" id="ARBA00022857"/>
    </source>
</evidence>
<feature type="binding site" evidence="13">
    <location>
        <position position="254"/>
    </location>
    <ligand>
        <name>sn-glycerol 3-phosphate</name>
        <dbReference type="ChEBI" id="CHEBI:57597"/>
    </ligand>
</feature>
<evidence type="ECO:0000256" key="10">
    <source>
        <dbReference type="ARBA" id="ARBA00066687"/>
    </source>
</evidence>
<feature type="binding site" evidence="13">
    <location>
        <position position="48"/>
    </location>
    <ligand>
        <name>NADPH</name>
        <dbReference type="ChEBI" id="CHEBI:57783"/>
    </ligand>
</feature>
<keyword evidence="4 13" id="KW-0560">Oxidoreductase</keyword>
<feature type="binding site" evidence="16">
    <location>
        <position position="277"/>
    </location>
    <ligand>
        <name>NAD(+)</name>
        <dbReference type="ChEBI" id="CHEBI:57540"/>
    </ligand>
</feature>
<evidence type="ECO:0000256" key="12">
    <source>
        <dbReference type="ARBA" id="ARBA00080511"/>
    </source>
</evidence>
<feature type="binding site" evidence="15">
    <location>
        <begin position="254"/>
        <end position="255"/>
    </location>
    <ligand>
        <name>substrate</name>
    </ligand>
</feature>
<dbReference type="PANTHER" id="PTHR11728:SF1">
    <property type="entry name" value="GLYCEROL-3-PHOSPHATE DEHYDROGENASE [NAD(+)] 2, CHLOROPLASTIC"/>
    <property type="match status" value="1"/>
</dbReference>
<gene>
    <name evidence="13" type="primary">gpsA</name>
    <name evidence="20" type="ORF">AOC36_04950</name>
</gene>
<evidence type="ECO:0000256" key="11">
    <source>
        <dbReference type="ARBA" id="ARBA00069372"/>
    </source>
</evidence>
<dbReference type="EMBL" id="CP013213">
    <property type="protein sequence ID" value="AMC93346.1"/>
    <property type="molecule type" value="Genomic_DNA"/>
</dbReference>
<dbReference type="InterPro" id="IPR008927">
    <property type="entry name" value="6-PGluconate_DH-like_C_sf"/>
</dbReference>
<evidence type="ECO:0000256" key="15">
    <source>
        <dbReference type="PIRSR" id="PIRSR000114-2"/>
    </source>
</evidence>
<feature type="binding site" evidence="13">
    <location>
        <position position="254"/>
    </location>
    <ligand>
        <name>NADPH</name>
        <dbReference type="ChEBI" id="CHEBI:57783"/>
    </ligand>
</feature>
<dbReference type="OrthoDB" id="9812273at2"/>
<dbReference type="InterPro" id="IPR011128">
    <property type="entry name" value="G3P_DH_NAD-dep_N"/>
</dbReference>
<keyword evidence="5 13" id="KW-0520">NAD</keyword>
<dbReference type="UniPathway" id="UPA00940"/>
<feature type="binding site" evidence="13">
    <location>
        <position position="31"/>
    </location>
    <ligand>
        <name>NADPH</name>
        <dbReference type="ChEBI" id="CHEBI:57783"/>
    </ligand>
</feature>
<feature type="binding site" evidence="13">
    <location>
        <position position="139"/>
    </location>
    <ligand>
        <name>NADPH</name>
        <dbReference type="ChEBI" id="CHEBI:57783"/>
    </ligand>
</feature>
<feature type="binding site" evidence="13">
    <location>
        <position position="253"/>
    </location>
    <ligand>
        <name>sn-glycerol 3-phosphate</name>
        <dbReference type="ChEBI" id="CHEBI:57597"/>
    </ligand>
</feature>
<dbReference type="GO" id="GO:0046167">
    <property type="term" value="P:glycerol-3-phosphate biosynthetic process"/>
    <property type="evidence" value="ECO:0007669"/>
    <property type="project" value="UniProtKB-UniRule"/>
</dbReference>
<feature type="binding site" evidence="13">
    <location>
        <position position="255"/>
    </location>
    <ligand>
        <name>sn-glycerol 3-phosphate</name>
        <dbReference type="ChEBI" id="CHEBI:57597"/>
    </ligand>
</feature>
<dbReference type="GO" id="GO:0005975">
    <property type="term" value="P:carbohydrate metabolic process"/>
    <property type="evidence" value="ECO:0007669"/>
    <property type="project" value="InterPro"/>
</dbReference>
<evidence type="ECO:0000256" key="7">
    <source>
        <dbReference type="ARBA" id="ARBA00023209"/>
    </source>
</evidence>
<dbReference type="GO" id="GO:0008654">
    <property type="term" value="P:phospholipid biosynthetic process"/>
    <property type="evidence" value="ECO:0007669"/>
    <property type="project" value="UniProtKB-KW"/>
</dbReference>
<dbReference type="InterPro" id="IPR036291">
    <property type="entry name" value="NAD(P)-bd_dom_sf"/>
</dbReference>
<keyword evidence="8 13" id="KW-1208">Phospholipid metabolism</keyword>
<feature type="binding site" evidence="13">
    <location>
        <position position="104"/>
    </location>
    <ligand>
        <name>sn-glycerol 3-phosphate</name>
        <dbReference type="ChEBI" id="CHEBI:57597"/>
    </ligand>
</feature>
<comment type="catalytic activity">
    <reaction evidence="13">
        <text>sn-glycerol 3-phosphate + NAD(+) = dihydroxyacetone phosphate + NADH + H(+)</text>
        <dbReference type="Rhea" id="RHEA:11092"/>
        <dbReference type="ChEBI" id="CHEBI:15378"/>
        <dbReference type="ChEBI" id="CHEBI:57540"/>
        <dbReference type="ChEBI" id="CHEBI:57597"/>
        <dbReference type="ChEBI" id="CHEBI:57642"/>
        <dbReference type="ChEBI" id="CHEBI:57945"/>
        <dbReference type="EC" id="1.1.1.94"/>
    </reaction>
</comment>
<dbReference type="Proteomes" id="UP000063781">
    <property type="component" value="Chromosome"/>
</dbReference>
<evidence type="ECO:0000313" key="20">
    <source>
        <dbReference type="EMBL" id="AMC93346.1"/>
    </source>
</evidence>
<dbReference type="PRINTS" id="PR00077">
    <property type="entry name" value="GPDHDRGNASE"/>
</dbReference>
<evidence type="ECO:0000256" key="5">
    <source>
        <dbReference type="ARBA" id="ARBA00023027"/>
    </source>
</evidence>
<evidence type="ECO:0000256" key="14">
    <source>
        <dbReference type="PIRSR" id="PIRSR000114-1"/>
    </source>
</evidence>
<feature type="binding site" evidence="15">
    <location>
        <position position="104"/>
    </location>
    <ligand>
        <name>substrate</name>
    </ligand>
</feature>
<dbReference type="NCBIfam" id="NF000940">
    <property type="entry name" value="PRK00094.1-2"/>
    <property type="match status" value="1"/>
</dbReference>
<evidence type="ECO:0000259" key="18">
    <source>
        <dbReference type="Pfam" id="PF01210"/>
    </source>
</evidence>
<name>A0A109UGZ1_9FIRM</name>
<feature type="domain" description="Glycerol-3-phosphate dehydrogenase NAD-dependent C-terminal" evidence="19">
    <location>
        <begin position="179"/>
        <end position="319"/>
    </location>
</feature>
<evidence type="ECO:0000256" key="1">
    <source>
        <dbReference type="ARBA" id="ARBA00011009"/>
    </source>
</evidence>
<feature type="domain" description="Glycerol-3-phosphate dehydrogenase NAD-dependent N-terminal" evidence="18">
    <location>
        <begin position="2"/>
        <end position="159"/>
    </location>
</feature>
<feature type="binding site" evidence="16">
    <location>
        <begin position="7"/>
        <end position="12"/>
    </location>
    <ligand>
        <name>NAD(+)</name>
        <dbReference type="ChEBI" id="CHEBI:57540"/>
    </ligand>
</feature>
<keyword evidence="7 13" id="KW-0594">Phospholipid biosynthesis</keyword>
<protein>
    <recommendedName>
        <fullName evidence="11 13">Glycerol-3-phosphate dehydrogenase [NAD(P)+]</fullName>
        <ecNumber evidence="10 13">1.1.1.94</ecNumber>
    </recommendedName>
    <alternativeName>
        <fullName evidence="13">NAD(P)(+)-dependent glycerol-3-phosphate dehydrogenase</fullName>
    </alternativeName>
    <alternativeName>
        <fullName evidence="12 13">NAD(P)H-dependent dihydroxyacetone-phosphate reductase</fullName>
    </alternativeName>
</protein>
<evidence type="ECO:0000313" key="21">
    <source>
        <dbReference type="Proteomes" id="UP000063781"/>
    </source>
</evidence>
<dbReference type="Pfam" id="PF01210">
    <property type="entry name" value="NAD_Gly3P_dh_N"/>
    <property type="match status" value="1"/>
</dbReference>
<feature type="binding site" evidence="16">
    <location>
        <position position="254"/>
    </location>
    <ligand>
        <name>NAD(+)</name>
        <dbReference type="ChEBI" id="CHEBI:57540"/>
    </ligand>
</feature>
<dbReference type="HAMAP" id="MF_00394">
    <property type="entry name" value="NAD_Glyc3P_dehydrog"/>
    <property type="match status" value="1"/>
</dbReference>
<dbReference type="Gene3D" id="3.40.50.720">
    <property type="entry name" value="NAD(P)-binding Rossmann-like Domain"/>
    <property type="match status" value="1"/>
</dbReference>
<comment type="pathway">
    <text evidence="13">Membrane lipid metabolism; glycerophospholipid metabolism.</text>
</comment>
<dbReference type="GO" id="GO:0051287">
    <property type="term" value="F:NAD binding"/>
    <property type="evidence" value="ECO:0007669"/>
    <property type="project" value="InterPro"/>
</dbReference>
<evidence type="ECO:0000256" key="2">
    <source>
        <dbReference type="ARBA" id="ARBA00022516"/>
    </source>
</evidence>
<comment type="caution">
    <text evidence="13">Lacks conserved residue(s) required for the propagation of feature annotation.</text>
</comment>
<reference evidence="20 21" key="1">
    <citation type="submission" date="2015-10" db="EMBL/GenBank/DDBJ databases">
        <title>Erysipelothrix larvae sp. LV19 isolated from the larval gut of the rhinoceros beetle, Trypoxylus dichotomus.</title>
        <authorList>
            <person name="Lim S."/>
            <person name="Kim B.-C."/>
        </authorList>
    </citation>
    <scope>NUCLEOTIDE SEQUENCE [LARGE SCALE GENOMIC DNA]</scope>
    <source>
        <strain evidence="20 21">LV19</strain>
    </source>
</reference>
<evidence type="ECO:0000256" key="9">
    <source>
        <dbReference type="ARBA" id="ARBA00052716"/>
    </source>
</evidence>
<dbReference type="NCBIfam" id="NF000942">
    <property type="entry name" value="PRK00094.1-4"/>
    <property type="match status" value="1"/>
</dbReference>
<keyword evidence="6 13" id="KW-0443">Lipid metabolism</keyword>
<dbReference type="InterPro" id="IPR006168">
    <property type="entry name" value="G3P_DH_NAD-dep"/>
</dbReference>
<dbReference type="KEGG" id="erl:AOC36_04950"/>
<feature type="binding site" evidence="13">
    <location>
        <position position="243"/>
    </location>
    <ligand>
        <name>sn-glycerol 3-phosphate</name>
        <dbReference type="ChEBI" id="CHEBI:57597"/>
    </ligand>
</feature>
<comment type="subcellular location">
    <subcellularLocation>
        <location evidence="13">Cytoplasm</location>
    </subcellularLocation>
</comment>
<dbReference type="FunFam" id="1.10.1040.10:FF:000001">
    <property type="entry name" value="Glycerol-3-phosphate dehydrogenase [NAD(P)+]"/>
    <property type="match status" value="1"/>
</dbReference>
<dbReference type="EC" id="1.1.1.94" evidence="10 13"/>
<feature type="active site" description="Proton acceptor" evidence="13 14">
    <location>
        <position position="190"/>
    </location>
</feature>
<keyword evidence="13" id="KW-0963">Cytoplasm</keyword>
<evidence type="ECO:0000256" key="6">
    <source>
        <dbReference type="ARBA" id="ARBA00023098"/>
    </source>
</evidence>
<dbReference type="GO" id="GO:0006650">
    <property type="term" value="P:glycerophospholipid metabolic process"/>
    <property type="evidence" value="ECO:0007669"/>
    <property type="project" value="UniProtKB-UniRule"/>
</dbReference>
<comment type="similarity">
    <text evidence="1 13 17">Belongs to the NAD-dependent glycerol-3-phosphate dehydrogenase family.</text>
</comment>
<dbReference type="GO" id="GO:0046168">
    <property type="term" value="P:glycerol-3-phosphate catabolic process"/>
    <property type="evidence" value="ECO:0007669"/>
    <property type="project" value="InterPro"/>
</dbReference>
<keyword evidence="2 13" id="KW-0444">Lipid biosynthesis</keyword>
<feature type="binding site" evidence="13">
    <location>
        <position position="10"/>
    </location>
    <ligand>
        <name>NADPH</name>
        <dbReference type="ChEBI" id="CHEBI:57783"/>
    </ligand>
</feature>
<dbReference type="GO" id="GO:0005829">
    <property type="term" value="C:cytosol"/>
    <property type="evidence" value="ECO:0007669"/>
    <property type="project" value="TreeGrafter"/>
</dbReference>
<dbReference type="FunFam" id="3.40.50.720:FF:000019">
    <property type="entry name" value="Glycerol-3-phosphate dehydrogenase [NAD(P)+]"/>
    <property type="match status" value="1"/>
</dbReference>
<evidence type="ECO:0000259" key="19">
    <source>
        <dbReference type="Pfam" id="PF07479"/>
    </source>
</evidence>
<dbReference type="AlphaFoldDB" id="A0A109UGZ1"/>
<dbReference type="InterPro" id="IPR013328">
    <property type="entry name" value="6PGD_dom2"/>
</dbReference>
<feature type="binding site" evidence="13">
    <location>
        <position position="280"/>
    </location>
    <ligand>
        <name>NADPH</name>
        <dbReference type="ChEBI" id="CHEBI:57783"/>
    </ligand>
</feature>
<comment type="catalytic activity">
    <reaction evidence="9">
        <text>sn-glycerol 3-phosphate + NADP(+) = dihydroxyacetone phosphate + NADPH + H(+)</text>
        <dbReference type="Rhea" id="RHEA:11096"/>
        <dbReference type="ChEBI" id="CHEBI:15378"/>
        <dbReference type="ChEBI" id="CHEBI:57597"/>
        <dbReference type="ChEBI" id="CHEBI:57642"/>
        <dbReference type="ChEBI" id="CHEBI:57783"/>
        <dbReference type="ChEBI" id="CHEBI:58349"/>
        <dbReference type="EC" id="1.1.1.94"/>
    </reaction>
    <physiologicalReaction direction="right-to-left" evidence="9">
        <dbReference type="Rhea" id="RHEA:11098"/>
    </physiologicalReaction>
</comment>
<dbReference type="RefSeq" id="WP_067632029.1">
    <property type="nucleotide sequence ID" value="NZ_CP013213.1"/>
</dbReference>
<dbReference type="Gene3D" id="1.10.1040.10">
    <property type="entry name" value="N-(1-d-carboxylethyl)-l-norvaline Dehydrogenase, domain 2"/>
    <property type="match status" value="1"/>
</dbReference>
<evidence type="ECO:0000256" key="17">
    <source>
        <dbReference type="RuleBase" id="RU000437"/>
    </source>
</evidence>